<keyword evidence="2" id="KW-1133">Transmembrane helix</keyword>
<organism evidence="4 5">
    <name type="scientific">Turnera subulata</name>
    <dbReference type="NCBI Taxonomy" id="218843"/>
    <lineage>
        <taxon>Eukaryota</taxon>
        <taxon>Viridiplantae</taxon>
        <taxon>Streptophyta</taxon>
        <taxon>Embryophyta</taxon>
        <taxon>Tracheophyta</taxon>
        <taxon>Spermatophyta</taxon>
        <taxon>Magnoliopsida</taxon>
        <taxon>eudicotyledons</taxon>
        <taxon>Gunneridae</taxon>
        <taxon>Pentapetalae</taxon>
        <taxon>rosids</taxon>
        <taxon>fabids</taxon>
        <taxon>Malpighiales</taxon>
        <taxon>Passifloraceae</taxon>
        <taxon>Turnera</taxon>
    </lineage>
</organism>
<dbReference type="Gene3D" id="3.40.50.1110">
    <property type="entry name" value="SGNH hydrolase"/>
    <property type="match status" value="1"/>
</dbReference>
<proteinExistence type="inferred from homology"/>
<sequence>MAALSLLQALVAIFITKCDATWATAALPKFSHILVFGDSSVDSGNSNYIKSVIKSNHYPYGLNFPYHIPTGRFSDGKLIPDFIASLLNIKDAGPPFLDPSLSDYDIRTGVSFASSASGYDDLTNAALGVIPASKQLEMFKNYIARLKGIVGEEEANRRIGGSLIMISSGNNDFLDYYNALTRRRLQFNDTGFQDFVLDLLQNFVLGPVCITLLLVLMMFCLPLEMRISQELYNLGGRSFAIFGVFPNGCLPIQMTARLVHTCLEDLNAICQSYNEKLVALLHDLKESLPGSRIASANIYDPLIDMVHHPQKYGFVETRRGCCGTGLIEVALLCNIAKPLCNKYFSVLVLGFNPSNRSSLSFLLTY</sequence>
<evidence type="ECO:0008006" key="6">
    <source>
        <dbReference type="Google" id="ProtNLM"/>
    </source>
</evidence>
<comment type="similarity">
    <text evidence="1">Belongs to the 'GDSL' lipolytic enzyme family.</text>
</comment>
<evidence type="ECO:0000313" key="5">
    <source>
        <dbReference type="Proteomes" id="UP001141552"/>
    </source>
</evidence>
<dbReference type="InterPro" id="IPR036514">
    <property type="entry name" value="SGNH_hydro_sf"/>
</dbReference>
<dbReference type="GO" id="GO:0016788">
    <property type="term" value="F:hydrolase activity, acting on ester bonds"/>
    <property type="evidence" value="ECO:0007669"/>
    <property type="project" value="InterPro"/>
</dbReference>
<keyword evidence="2" id="KW-0472">Membrane</keyword>
<dbReference type="InterPro" id="IPR035669">
    <property type="entry name" value="SGNH_plant_lipase-like"/>
</dbReference>
<feature type="signal peptide" evidence="3">
    <location>
        <begin position="1"/>
        <end position="20"/>
    </location>
</feature>
<reference evidence="4" key="2">
    <citation type="journal article" date="2023" name="Plants (Basel)">
        <title>Annotation of the Turnera subulata (Passifloraceae) Draft Genome Reveals the S-Locus Evolved after the Divergence of Turneroideae from Passifloroideae in a Stepwise Manner.</title>
        <authorList>
            <person name="Henning P.M."/>
            <person name="Roalson E.H."/>
            <person name="Mir W."/>
            <person name="McCubbin A.G."/>
            <person name="Shore J.S."/>
        </authorList>
    </citation>
    <scope>NUCLEOTIDE SEQUENCE</scope>
    <source>
        <strain evidence="4">F60SS</strain>
    </source>
</reference>
<feature type="transmembrane region" description="Helical" evidence="2">
    <location>
        <begin position="203"/>
        <end position="223"/>
    </location>
</feature>
<keyword evidence="5" id="KW-1185">Reference proteome</keyword>
<dbReference type="AlphaFoldDB" id="A0A9Q0JDH5"/>
<gene>
    <name evidence="4" type="ORF">Tsubulata_938146</name>
</gene>
<evidence type="ECO:0000256" key="2">
    <source>
        <dbReference type="SAM" id="Phobius"/>
    </source>
</evidence>
<feature type="chain" id="PRO_5040432756" description="GDSL esterase/lipase" evidence="3">
    <location>
        <begin position="21"/>
        <end position="365"/>
    </location>
</feature>
<protein>
    <recommendedName>
        <fullName evidence="6">GDSL esterase/lipase</fullName>
    </recommendedName>
</protein>
<dbReference type="PANTHER" id="PTHR45642:SF30">
    <property type="entry name" value="SGNH HYDROLASE-TYPE ESTERASE DOMAIN-CONTAINING PROTEIN"/>
    <property type="match status" value="1"/>
</dbReference>
<reference evidence="4" key="1">
    <citation type="submission" date="2022-02" db="EMBL/GenBank/DDBJ databases">
        <authorList>
            <person name="Henning P.M."/>
            <person name="McCubbin A.G."/>
            <person name="Shore J.S."/>
        </authorList>
    </citation>
    <scope>NUCLEOTIDE SEQUENCE</scope>
    <source>
        <strain evidence="4">F60SS</strain>
        <tissue evidence="4">Leaves</tissue>
    </source>
</reference>
<evidence type="ECO:0000256" key="3">
    <source>
        <dbReference type="SAM" id="SignalP"/>
    </source>
</evidence>
<dbReference type="InterPro" id="IPR050592">
    <property type="entry name" value="GDSL_lipolytic_enzyme"/>
</dbReference>
<dbReference type="InterPro" id="IPR001087">
    <property type="entry name" value="GDSL"/>
</dbReference>
<accession>A0A9Q0JDH5</accession>
<dbReference type="PANTHER" id="PTHR45642">
    <property type="entry name" value="GDSL ESTERASE/LIPASE EXL3"/>
    <property type="match status" value="1"/>
</dbReference>
<dbReference type="Proteomes" id="UP001141552">
    <property type="component" value="Unassembled WGS sequence"/>
</dbReference>
<name>A0A9Q0JDH5_9ROSI</name>
<evidence type="ECO:0000256" key="1">
    <source>
        <dbReference type="ARBA" id="ARBA00008668"/>
    </source>
</evidence>
<dbReference type="EMBL" id="JAKUCV010003798">
    <property type="protein sequence ID" value="KAJ4837568.1"/>
    <property type="molecule type" value="Genomic_DNA"/>
</dbReference>
<evidence type="ECO:0000313" key="4">
    <source>
        <dbReference type="EMBL" id="KAJ4837568.1"/>
    </source>
</evidence>
<keyword evidence="2" id="KW-0812">Transmembrane</keyword>
<dbReference type="CDD" id="cd01837">
    <property type="entry name" value="SGNH_plant_lipase_like"/>
    <property type="match status" value="1"/>
</dbReference>
<dbReference type="Pfam" id="PF00657">
    <property type="entry name" value="Lipase_GDSL"/>
    <property type="match status" value="1"/>
</dbReference>
<keyword evidence="3" id="KW-0732">Signal</keyword>
<comment type="caution">
    <text evidence="4">The sequence shown here is derived from an EMBL/GenBank/DDBJ whole genome shotgun (WGS) entry which is preliminary data.</text>
</comment>
<dbReference type="OrthoDB" id="1600564at2759"/>